<dbReference type="InterPro" id="IPR010730">
    <property type="entry name" value="HET"/>
</dbReference>
<dbReference type="PANTHER" id="PTHR24148:SF64">
    <property type="entry name" value="HETEROKARYON INCOMPATIBILITY DOMAIN-CONTAINING PROTEIN"/>
    <property type="match status" value="1"/>
</dbReference>
<proteinExistence type="predicted"/>
<dbReference type="InterPro" id="IPR052895">
    <property type="entry name" value="HetReg/Transcr_Mod"/>
</dbReference>
<evidence type="ECO:0000313" key="2">
    <source>
        <dbReference type="EMBL" id="RGP63214.1"/>
    </source>
</evidence>
<dbReference type="STRING" id="694270.A0A395RT57"/>
<dbReference type="AlphaFoldDB" id="A0A395RT57"/>
<gene>
    <name evidence="2" type="ORF">FLONG3_9969</name>
</gene>
<organism evidence="2 3">
    <name type="scientific">Fusarium longipes</name>
    <dbReference type="NCBI Taxonomy" id="694270"/>
    <lineage>
        <taxon>Eukaryota</taxon>
        <taxon>Fungi</taxon>
        <taxon>Dikarya</taxon>
        <taxon>Ascomycota</taxon>
        <taxon>Pezizomycotina</taxon>
        <taxon>Sordariomycetes</taxon>
        <taxon>Hypocreomycetidae</taxon>
        <taxon>Hypocreales</taxon>
        <taxon>Nectriaceae</taxon>
        <taxon>Fusarium</taxon>
    </lineage>
</organism>
<evidence type="ECO:0000259" key="1">
    <source>
        <dbReference type="Pfam" id="PF06985"/>
    </source>
</evidence>
<name>A0A395RT57_9HYPO</name>
<accession>A0A395RT57</accession>
<dbReference type="OrthoDB" id="2288928at2759"/>
<protein>
    <submittedName>
        <fullName evidence="2">Het-6-heterokaryon incompatibility</fullName>
    </submittedName>
</protein>
<dbReference type="Proteomes" id="UP000266234">
    <property type="component" value="Unassembled WGS sequence"/>
</dbReference>
<dbReference type="Pfam" id="PF06985">
    <property type="entry name" value="HET"/>
    <property type="match status" value="1"/>
</dbReference>
<sequence>MKTPKINRHKDQPGMTITLESAPPFYAISHSWTSDTDVEVLPEREELHLGSTISTYVQRLRQLNTHTPRLEPSITYIWIDSVCINQEDSDERSAQVALMGKIYSQSLRTIICLGEVDSVSTDGAWQLIGSIYTIFRIQNPTATSLSDIILRTYDEQTHAALGLRWFSRIWVVQEVVLSPQDPIILLGEYHYAWETLGWAVAWLRRSGYMRLPYIHEQMRNIDTISNLRRARTRWPLDALMSITQIKFRASDQRDKVYALLGLAVECQDPSVVPDELKPDYNTDVTTLYQRTARFLLQRNGSLAMLTRARGLDGTETRNNRQHDLKLPSWCPDWSDFHTYNMSICTSLSWIDYSDSSSPAVLGFPKQYSASGDSKVDVIETDQSPKYESVLQLRGFTIGEVSHVHPFHICRSKDRKASNDFDMKMLSVLRLAVSLLPTQDMISWQTSFIHTMNAGQHYTNGRTVDECLADGAAWLLKLLQGPTSAVPLFAKQESSDLVVKQLLEGSCNGIPGYCESLVRNFCFDRAFIITSDGRMGIAPSNSPYIRCLEDMKRLEALLSI</sequence>
<keyword evidence="3" id="KW-1185">Reference proteome</keyword>
<dbReference type="EMBL" id="PXOG01000275">
    <property type="protein sequence ID" value="RGP63214.1"/>
    <property type="molecule type" value="Genomic_DNA"/>
</dbReference>
<comment type="caution">
    <text evidence="2">The sequence shown here is derived from an EMBL/GenBank/DDBJ whole genome shotgun (WGS) entry which is preliminary data.</text>
</comment>
<dbReference type="PANTHER" id="PTHR24148">
    <property type="entry name" value="ANKYRIN REPEAT DOMAIN-CONTAINING PROTEIN 39 HOMOLOG-RELATED"/>
    <property type="match status" value="1"/>
</dbReference>
<reference evidence="2 3" key="1">
    <citation type="journal article" date="2018" name="PLoS Pathog.">
        <title>Evolution of structural diversity of trichothecenes, a family of toxins produced by plant pathogenic and entomopathogenic fungi.</title>
        <authorList>
            <person name="Proctor R.H."/>
            <person name="McCormick S.P."/>
            <person name="Kim H.S."/>
            <person name="Cardoza R.E."/>
            <person name="Stanley A.M."/>
            <person name="Lindo L."/>
            <person name="Kelly A."/>
            <person name="Brown D.W."/>
            <person name="Lee T."/>
            <person name="Vaughan M.M."/>
            <person name="Alexander N.J."/>
            <person name="Busman M."/>
            <person name="Gutierrez S."/>
        </authorList>
    </citation>
    <scope>NUCLEOTIDE SEQUENCE [LARGE SCALE GENOMIC DNA]</scope>
    <source>
        <strain evidence="2 3">NRRL 20695</strain>
    </source>
</reference>
<feature type="domain" description="Heterokaryon incompatibility" evidence="1">
    <location>
        <begin position="26"/>
        <end position="174"/>
    </location>
</feature>
<evidence type="ECO:0000313" key="3">
    <source>
        <dbReference type="Proteomes" id="UP000266234"/>
    </source>
</evidence>